<sequence length="278" mass="30861">MSTTDEDPRIAFARQTIGPVSVVAAPTLPSHLLQLVDTQGNAYFAKQHGSQARYVQEAHAYVAWRRHLQDHAPELVAGQDSTHTLLITSVPGRNGDALRPGSDEEARAHHDAGAALQALHHATGRRATEGTGAALADRLRSWVARAVHASLLSNAERKLLLRIADELAGSRMDTAVCHLDYQPRNWHVGNGFWTFDFEHMRHDARIRDFARLHFRRWQAAPWLREAFFAGYGSRLTDAEQRLMERFGAIEAVTALVRGHEQGDIALGTHGRTVLAQLS</sequence>
<evidence type="ECO:0000259" key="2">
    <source>
        <dbReference type="Pfam" id="PF01636"/>
    </source>
</evidence>
<evidence type="ECO:0000313" key="5">
    <source>
        <dbReference type="Proteomes" id="UP000429552"/>
    </source>
</evidence>
<dbReference type="RefSeq" id="WP_229838316.1">
    <property type="nucleotide sequence ID" value="NZ_BLIP01000002.1"/>
</dbReference>
<dbReference type="EMBL" id="BLIP01000002">
    <property type="protein sequence ID" value="GFE25740.1"/>
    <property type="molecule type" value="Genomic_DNA"/>
</dbReference>
<evidence type="ECO:0000313" key="6">
    <source>
        <dbReference type="Proteomes" id="UP001210609"/>
    </source>
</evidence>
<feature type="domain" description="Aminoglycoside phosphotransferase" evidence="2">
    <location>
        <begin position="36"/>
        <end position="238"/>
    </location>
</feature>
<proteinExistence type="predicted"/>
<dbReference type="InterPro" id="IPR011009">
    <property type="entry name" value="Kinase-like_dom_sf"/>
</dbReference>
<dbReference type="Proteomes" id="UP001210609">
    <property type="component" value="Chromosome"/>
</dbReference>
<evidence type="ECO:0000256" key="1">
    <source>
        <dbReference type="SAM" id="MobiDB-lite"/>
    </source>
</evidence>
<dbReference type="Proteomes" id="UP000429552">
    <property type="component" value="Unassembled WGS sequence"/>
</dbReference>
<dbReference type="AlphaFoldDB" id="A0A640TRC2"/>
<dbReference type="InterPro" id="IPR002575">
    <property type="entry name" value="Aminoglycoside_PTrfase"/>
</dbReference>
<reference evidence="4 6" key="2">
    <citation type="submission" date="2022-12" db="EMBL/GenBank/DDBJ databases">
        <authorList>
            <person name="Ruckert C."/>
            <person name="Busche T."/>
            <person name="Kalinowski J."/>
            <person name="Wittmann C."/>
        </authorList>
    </citation>
    <scope>NUCLEOTIDE SEQUENCE [LARGE SCALE GENOMIC DNA]</scope>
    <source>
        <strain evidence="4 6">DSM 40555</strain>
    </source>
</reference>
<evidence type="ECO:0000313" key="3">
    <source>
        <dbReference type="EMBL" id="GFE25740.1"/>
    </source>
</evidence>
<dbReference type="EMBL" id="CP114202">
    <property type="protein sequence ID" value="WAU00046.1"/>
    <property type="molecule type" value="Genomic_DNA"/>
</dbReference>
<name>A0A640TRC2_STRNI</name>
<reference evidence="3 5" key="1">
    <citation type="submission" date="2019-12" db="EMBL/GenBank/DDBJ databases">
        <title>Whole genome shotgun sequence of Streptomyces libani subsp. libani NBRC 13452.</title>
        <authorList>
            <person name="Ichikawa N."/>
            <person name="Kimura A."/>
            <person name="Kitahashi Y."/>
            <person name="Komaki H."/>
            <person name="Tamura T."/>
        </authorList>
    </citation>
    <scope>NUCLEOTIDE SEQUENCE [LARGE SCALE GENOMIC DNA]</scope>
    <source>
        <strain evidence="3 5">NBRC 13452</strain>
    </source>
</reference>
<dbReference type="SUPFAM" id="SSF56112">
    <property type="entry name" value="Protein kinase-like (PK-like)"/>
    <property type="match status" value="1"/>
</dbReference>
<gene>
    <name evidence="3" type="ORF">Sliba_61930</name>
    <name evidence="4" type="ORF">STRLI_006260</name>
</gene>
<accession>A0A640TRC2</accession>
<dbReference type="Pfam" id="PF01636">
    <property type="entry name" value="APH"/>
    <property type="match status" value="1"/>
</dbReference>
<organism evidence="3 5">
    <name type="scientific">Streptomyces nigrescens</name>
    <dbReference type="NCBI Taxonomy" id="1920"/>
    <lineage>
        <taxon>Bacteria</taxon>
        <taxon>Bacillati</taxon>
        <taxon>Actinomycetota</taxon>
        <taxon>Actinomycetes</taxon>
        <taxon>Kitasatosporales</taxon>
        <taxon>Streptomycetaceae</taxon>
        <taxon>Streptomyces</taxon>
    </lineage>
</organism>
<evidence type="ECO:0000313" key="4">
    <source>
        <dbReference type="EMBL" id="WAU00046.1"/>
    </source>
</evidence>
<keyword evidence="6" id="KW-1185">Reference proteome</keyword>
<feature type="region of interest" description="Disordered" evidence="1">
    <location>
        <begin position="90"/>
        <end position="109"/>
    </location>
</feature>
<dbReference type="Gene3D" id="3.90.1200.10">
    <property type="match status" value="1"/>
</dbReference>
<protein>
    <submittedName>
        <fullName evidence="4">Aminoglycoside phosphotransferase family protein</fullName>
    </submittedName>
</protein>